<accession>A0A0K3CVZ5</accession>
<evidence type="ECO:0000256" key="8">
    <source>
        <dbReference type="ARBA" id="ARBA00022816"/>
    </source>
</evidence>
<evidence type="ECO:0000259" key="15">
    <source>
        <dbReference type="PROSITE" id="PS50160"/>
    </source>
</evidence>
<dbReference type="Pfam" id="PF13634">
    <property type="entry name" value="Nucleoporin_FG"/>
    <property type="match status" value="3"/>
</dbReference>
<feature type="region of interest" description="Disordered" evidence="14">
    <location>
        <begin position="1651"/>
        <end position="1814"/>
    </location>
</feature>
<dbReference type="PROSITE" id="PS50160">
    <property type="entry name" value="DNA_LIGASE_A3"/>
    <property type="match status" value="1"/>
</dbReference>
<feature type="compositionally biased region" description="Low complexity" evidence="14">
    <location>
        <begin position="1596"/>
        <end position="1606"/>
    </location>
</feature>
<dbReference type="GO" id="GO:0008139">
    <property type="term" value="F:nuclear localization sequence binding"/>
    <property type="evidence" value="ECO:0007669"/>
    <property type="project" value="TreeGrafter"/>
</dbReference>
<feature type="region of interest" description="Disordered" evidence="14">
    <location>
        <begin position="441"/>
        <end position="481"/>
    </location>
</feature>
<keyword evidence="11" id="KW-0811">Translocation</keyword>
<sequence length="2090" mass="218237">MAAPAPPAPSSLYANPIAFSLFSSLVQRIGAVPPVRKGARRSSGPASGKPKQHRLLEAWVAAVKAEYGRDLPEGTIVLFFRLFFPDEGVRRRYDLREMLLGEALEGVYGARRGTFSSWNAQSDVGRASSTGCLGREVQFWLERDEKRAKGKGKELTLGRVDELLDELATLSSASAADVQALRIARRRPVKAILSDLLLPLAPPDAAVMVQIILRDLAPLLYPPPSSSADIALSSYCLTSYGFVGLAEAMQVWHEGLPRLYRTVADLNWVTWTAEQAIRRGVSLPRPRPQIGLPIKVPKTEKPSSCARATKHLDGLVAVETKYDGERLQIHIDLSLPPPQQIRIFSKSSRDSTETRRGLLPIIRASLGLPLDPVAQALHPQLYQRLLHTLSTPTARPPIPPTKLVIEGEMVPYHEGRRQIDEFWKLAFAKAGGGVPLEARSTKWNTRRRAAQEDDSFTTGATPSPNKPMQQRPPGSAEVEGEGDALVGSNLHLMIVWFDVLYMDGESLLDEPYQARRARLERLVLPIEGFSRLAESVTVDFDNKETALASLRDRFARIIASRCEGLMLKPLSSAYNDPRCGQRWVKLKKDFIPGAGDTMDVCIVGASWQRKRARELLVPPSVYTTFFFGFRADDLGASLPNSRKPHYHILFSTSYGLSREQLAQVCFEVREGRPERFELETSADGSAFKRVDRRKTLGPYAVYDAACCSFTFSLAEHLYSNTTRPSVICRQPRIMELNGAGFQRTPGCPYYELRWPRIIKASRPDESGSPLSLADLQRVAHEATGTVSSSAAALVDQIWSAAKLDGRKKESPEEKYEREVKMWVQKLEKADGIMRTPGEPVGGGDNQLKTLASPLKRSESLGGLAAAESRRNLDKSHSAMPTGQAMTPHPDAHRRLGSAAPATMPATPPRLRSSVAMGRSVSSPCARSDAPSPPSQVVHPPVVDGSSINTLLRRRMIAQTGSTLADLSASSSITRKRCRLTSAVSQQASVQLRSFASLPISLYAVESPLEAAKFDFASYAWTLYPPLPLGAAIPEPRNPHLSLSNYISTPTKLLVAAGLAPDTELAASKTRRDESLRQGVIYVSPGPASDDFVLPFLDSSTDSLAGMFGGTGSTFGGFGQQQQQQQQQQPGQTGGGLFGQTGTTFGSGGFGASATPAFGQPAQQQQNTGFGGFGAATSTAPAFGSTANATPAFGQPAAGGGLFGSSAPATGSTGFSFGGGTNTSTFGPPAAGTTGTTGGLFGAKPATTGFGGFGQPAQQQPAATGGLFGGASATPAFGAAPAGQPNGTATAPYQATTVMEPPQEEGKPPPANQTAHQFQSITCMPQYKNYSFEELRLQDYQANRKGPTAGAAPGFGSAFGASSTPAFGAAGTTGTTGGLFGSTGASATPAFGAQTTGTGFGSTSGTTGGLFGSSGTTSAFGQPATSQPAAGGGLFGSTTSQPAQTGGLFGSTGATNAFGQPATSAAPAFGGFGAAAQKPATTGFSFGATNTTTPATGGGLFGSAQPATSAPANPFGQPASTAPATGGLFGSTQPAQQAGASTGFSFGQTANKPLFGSATTTSAPAFGQPAAASTAPKPAFSFGSTPAAGTTGGGLFGNTQQQTGTPAFGAPASTAPATGGLFGGTSTFGQPTQQTGATNTFGSGGLFGAKPAQPAGGLFGSTTTQPTGGLSGSTTAQQPAQQTSLFGSTQQQQPTLGGLGGSLFGSTTAAPGQQQQQQQAAYASADDANAYGSNPLFASVNPSPARPLEEKKKPPIFTAFRGTPISRSSTKITRLRGFGSTSTASPAPGTPLGLSTSGHGSFTSPGTPAGRGSPLRLVNGISDDVALSPNAFVSRPSVKKLVIDKKSIGKSLNGSASPAKDGSATPARAKVTFNPEVELPGRSSLFAGGASTRGSAVGDENEPSFALSEGAMEGNTTIDSPSAAKSAASSDWPARRPPPTPSAPKHGDYFTIPSLDVLQKLPASKLRSVPDLVVGRVGYGQVAFSEPVDLSTLPAVEELLGGIVRLEDRNATVYPDEYDDVKPPPGEGLNVPATITLENCFPLDKATRKPIKDKDHPKVQQHIKRLRNLDGTEFVDFDAETGTWVFDVQAF</sequence>
<feature type="compositionally biased region" description="Gly residues" evidence="14">
    <location>
        <begin position="1131"/>
        <end position="1150"/>
    </location>
</feature>
<feature type="compositionally biased region" description="Low complexity" evidence="14">
    <location>
        <begin position="1703"/>
        <end position="1733"/>
    </location>
</feature>
<keyword evidence="18" id="KW-1185">Reference proteome</keyword>
<dbReference type="Proteomes" id="UP000199069">
    <property type="component" value="Unassembled WGS sequence"/>
</dbReference>
<dbReference type="GO" id="GO:0003910">
    <property type="term" value="F:DNA ligase (ATP) activity"/>
    <property type="evidence" value="ECO:0007669"/>
    <property type="project" value="InterPro"/>
</dbReference>
<evidence type="ECO:0000256" key="6">
    <source>
        <dbReference type="ARBA" id="ARBA00022737"/>
    </source>
</evidence>
<dbReference type="Gene3D" id="3.30.470.30">
    <property type="entry name" value="DNA ligase/mRNA capping enzyme"/>
    <property type="match status" value="1"/>
</dbReference>
<evidence type="ECO:0000256" key="1">
    <source>
        <dbReference type="ARBA" id="ARBA00004567"/>
    </source>
</evidence>
<feature type="compositionally biased region" description="Low complexity" evidence="14">
    <location>
        <begin position="1918"/>
        <end position="1931"/>
    </location>
</feature>
<feature type="compositionally biased region" description="Basic and acidic residues" evidence="14">
    <location>
        <begin position="867"/>
        <end position="876"/>
    </location>
</feature>
<feature type="compositionally biased region" description="Polar residues" evidence="14">
    <location>
        <begin position="1792"/>
        <end position="1805"/>
    </location>
</feature>
<dbReference type="SUPFAM" id="SSF82215">
    <property type="entry name" value="C-terminal autoproteolytic domain of nucleoporin nup98"/>
    <property type="match status" value="1"/>
</dbReference>
<feature type="compositionally biased region" description="Low complexity" evidence="14">
    <location>
        <begin position="1119"/>
        <end position="1130"/>
    </location>
</feature>
<dbReference type="InterPro" id="IPR036903">
    <property type="entry name" value="Nup98_auto-Pept-S59_dom_sf"/>
</dbReference>
<evidence type="ECO:0000313" key="17">
    <source>
        <dbReference type="EMBL" id="CTR11506.1"/>
    </source>
</evidence>
<protein>
    <submittedName>
        <fullName evidence="17">BY PROTMAP: gi|342320334|gb|EGU12275.1| putative Nucleoporin [Rhodotorula glutinis ATCC 204091]</fullName>
    </submittedName>
</protein>
<dbReference type="Pfam" id="PF01068">
    <property type="entry name" value="DNA_ligase_A_M"/>
    <property type="match status" value="1"/>
</dbReference>
<dbReference type="GO" id="GO:0003677">
    <property type="term" value="F:DNA binding"/>
    <property type="evidence" value="ECO:0007669"/>
    <property type="project" value="InterPro"/>
</dbReference>
<keyword evidence="13" id="KW-0539">Nucleus</keyword>
<evidence type="ECO:0000256" key="14">
    <source>
        <dbReference type="SAM" id="MobiDB-lite"/>
    </source>
</evidence>
<dbReference type="GO" id="GO:0006281">
    <property type="term" value="P:DNA repair"/>
    <property type="evidence" value="ECO:0007669"/>
    <property type="project" value="InterPro"/>
</dbReference>
<evidence type="ECO:0000256" key="11">
    <source>
        <dbReference type="ARBA" id="ARBA00023010"/>
    </source>
</evidence>
<feature type="domain" description="Peptidase S59" evidence="16">
    <location>
        <begin position="1945"/>
        <end position="2090"/>
    </location>
</feature>
<evidence type="ECO:0000256" key="2">
    <source>
        <dbReference type="ARBA" id="ARBA00007572"/>
    </source>
</evidence>
<dbReference type="GO" id="GO:0006310">
    <property type="term" value="P:DNA recombination"/>
    <property type="evidence" value="ECO:0007669"/>
    <property type="project" value="InterPro"/>
</dbReference>
<dbReference type="InterPro" id="IPR012310">
    <property type="entry name" value="DNA_ligase_ATP-dep_cent"/>
</dbReference>
<feature type="region of interest" description="Disordered" evidence="14">
    <location>
        <begin position="1495"/>
        <end position="1544"/>
    </location>
</feature>
<keyword evidence="10" id="KW-0653">Protein transport</keyword>
<dbReference type="Pfam" id="PF04675">
    <property type="entry name" value="DNA_ligase_A_N"/>
    <property type="match status" value="1"/>
</dbReference>
<dbReference type="PROSITE" id="PS51434">
    <property type="entry name" value="NUP_C"/>
    <property type="match status" value="1"/>
</dbReference>
<keyword evidence="12" id="KW-0906">Nuclear pore complex</keyword>
<gene>
    <name evidence="17" type="primary">FGENESH: predicted gene_18.18</name>
    <name evidence="17" type="ORF">BN2166_0073670</name>
</gene>
<dbReference type="InterPro" id="IPR025574">
    <property type="entry name" value="Nucleoporin_FG_rpt"/>
</dbReference>
<dbReference type="GO" id="GO:0006606">
    <property type="term" value="P:protein import into nucleus"/>
    <property type="evidence" value="ECO:0007669"/>
    <property type="project" value="TreeGrafter"/>
</dbReference>
<dbReference type="GO" id="GO:0006405">
    <property type="term" value="P:RNA export from nucleus"/>
    <property type="evidence" value="ECO:0007669"/>
    <property type="project" value="TreeGrafter"/>
</dbReference>
<dbReference type="InterPro" id="IPR036599">
    <property type="entry name" value="DNA_ligase_N_sf"/>
</dbReference>
<dbReference type="GO" id="GO:0044614">
    <property type="term" value="C:nuclear pore cytoplasmic filaments"/>
    <property type="evidence" value="ECO:0007669"/>
    <property type="project" value="TreeGrafter"/>
</dbReference>
<feature type="domain" description="ATP-dependent DNA ligase family profile" evidence="15">
    <location>
        <begin position="497"/>
        <end position="638"/>
    </location>
</feature>
<evidence type="ECO:0000256" key="13">
    <source>
        <dbReference type="ARBA" id="ARBA00023242"/>
    </source>
</evidence>
<dbReference type="PANTHER" id="PTHR23198:SF6">
    <property type="entry name" value="NUCLEAR PORE COMPLEX PROTEIN NUP98-NUP96"/>
    <property type="match status" value="1"/>
</dbReference>
<feature type="region of interest" description="Disordered" evidence="14">
    <location>
        <begin position="854"/>
        <end position="941"/>
    </location>
</feature>
<keyword evidence="6" id="KW-0677">Repeat</keyword>
<evidence type="ECO:0000313" key="18">
    <source>
        <dbReference type="Proteomes" id="UP000199069"/>
    </source>
</evidence>
<evidence type="ECO:0000256" key="7">
    <source>
        <dbReference type="ARBA" id="ARBA00022741"/>
    </source>
</evidence>
<dbReference type="FunFam" id="3.30.1610.10:FF:000003">
    <property type="entry name" value="Nucleoporin SONB, putative"/>
    <property type="match status" value="1"/>
</dbReference>
<feature type="region of interest" description="Disordered" evidence="14">
    <location>
        <begin position="1110"/>
        <end position="1173"/>
    </location>
</feature>
<comment type="similarity">
    <text evidence="3">Belongs to the nucleoporin GLFG family.</text>
</comment>
<dbReference type="GO" id="GO:0003723">
    <property type="term" value="F:RNA binding"/>
    <property type="evidence" value="ECO:0007669"/>
    <property type="project" value="TreeGrafter"/>
</dbReference>
<dbReference type="Gene3D" id="2.40.50.140">
    <property type="entry name" value="Nucleic acid-binding proteins"/>
    <property type="match status" value="1"/>
</dbReference>
<dbReference type="GO" id="GO:0000973">
    <property type="term" value="P:post-transcriptional tethering of RNA polymerase II gene DNA at nuclear periphery"/>
    <property type="evidence" value="ECO:0007669"/>
    <property type="project" value="TreeGrafter"/>
</dbReference>
<dbReference type="GO" id="GO:0034398">
    <property type="term" value="P:telomere tethering at nuclear periphery"/>
    <property type="evidence" value="ECO:0007669"/>
    <property type="project" value="TreeGrafter"/>
</dbReference>
<evidence type="ECO:0000256" key="9">
    <source>
        <dbReference type="ARBA" id="ARBA00022840"/>
    </source>
</evidence>
<feature type="region of interest" description="Disordered" evidence="14">
    <location>
        <begin position="1871"/>
        <end position="1947"/>
    </location>
</feature>
<comment type="similarity">
    <text evidence="2">Belongs to the ATP-dependent DNA ligase family.</text>
</comment>
<dbReference type="Pfam" id="PF04096">
    <property type="entry name" value="Nucleoporin2"/>
    <property type="match status" value="1"/>
</dbReference>
<evidence type="ECO:0000256" key="3">
    <source>
        <dbReference type="ARBA" id="ARBA00008926"/>
    </source>
</evidence>
<dbReference type="InterPro" id="IPR007230">
    <property type="entry name" value="Nup98_auto-Pept-S59_dom"/>
</dbReference>
<dbReference type="GO" id="GO:0005524">
    <property type="term" value="F:ATP binding"/>
    <property type="evidence" value="ECO:0007669"/>
    <property type="project" value="UniProtKB-KW"/>
</dbReference>
<dbReference type="Gene3D" id="1.10.3260.10">
    <property type="entry name" value="DNA ligase, ATP-dependent, N-terminal domain"/>
    <property type="match status" value="1"/>
</dbReference>
<dbReference type="STRING" id="5286.A0A0K3CVZ5"/>
<name>A0A0K3CVZ5_RHOTO</name>
<keyword evidence="9" id="KW-0067">ATP-binding</keyword>
<dbReference type="EMBL" id="CWKI01000018">
    <property type="protein sequence ID" value="CTR11506.1"/>
    <property type="molecule type" value="Genomic_DNA"/>
</dbReference>
<keyword evidence="4" id="KW-0813">Transport</keyword>
<evidence type="ECO:0000256" key="4">
    <source>
        <dbReference type="ARBA" id="ARBA00022448"/>
    </source>
</evidence>
<dbReference type="Gene3D" id="1.10.10.2360">
    <property type="match status" value="1"/>
</dbReference>
<evidence type="ECO:0000256" key="10">
    <source>
        <dbReference type="ARBA" id="ARBA00022927"/>
    </source>
</evidence>
<dbReference type="GO" id="GO:0051028">
    <property type="term" value="P:mRNA transport"/>
    <property type="evidence" value="ECO:0007669"/>
    <property type="project" value="UniProtKB-KW"/>
</dbReference>
<dbReference type="FunFam" id="1.10.10.2360:FF:000001">
    <property type="entry name" value="Nuclear pore complex protein Nup98-Nup96"/>
    <property type="match status" value="1"/>
</dbReference>
<dbReference type="SUPFAM" id="SSF56091">
    <property type="entry name" value="DNA ligase/mRNA capping enzyme, catalytic domain"/>
    <property type="match status" value="1"/>
</dbReference>
<feature type="region of interest" description="Disordered" evidence="14">
    <location>
        <begin position="1565"/>
        <end position="1606"/>
    </location>
</feature>
<evidence type="ECO:0000256" key="5">
    <source>
        <dbReference type="ARBA" id="ARBA00022598"/>
    </source>
</evidence>
<feature type="region of interest" description="Disordered" evidence="14">
    <location>
        <begin position="1412"/>
        <end position="1451"/>
    </location>
</feature>
<organism evidence="17 18">
    <name type="scientific">Rhodotorula toruloides</name>
    <name type="common">Yeast</name>
    <name type="synonym">Rhodosporidium toruloides</name>
    <dbReference type="NCBI Taxonomy" id="5286"/>
    <lineage>
        <taxon>Eukaryota</taxon>
        <taxon>Fungi</taxon>
        <taxon>Dikarya</taxon>
        <taxon>Basidiomycota</taxon>
        <taxon>Pucciniomycotina</taxon>
        <taxon>Microbotryomycetes</taxon>
        <taxon>Sporidiobolales</taxon>
        <taxon>Sporidiobolaceae</taxon>
        <taxon>Rhodotorula</taxon>
    </lineage>
</organism>
<keyword evidence="8" id="KW-0509">mRNA transport</keyword>
<evidence type="ECO:0000259" key="16">
    <source>
        <dbReference type="PROSITE" id="PS51434"/>
    </source>
</evidence>
<dbReference type="PANTHER" id="PTHR23198">
    <property type="entry name" value="NUCLEOPORIN"/>
    <property type="match status" value="1"/>
</dbReference>
<dbReference type="Gene3D" id="3.30.1610.10">
    <property type="entry name" value="Peptidase S59, nucleoporin"/>
    <property type="match status" value="1"/>
</dbReference>
<keyword evidence="5" id="KW-0436">Ligase</keyword>
<feature type="compositionally biased region" description="Low complexity" evidence="14">
    <location>
        <begin position="1673"/>
        <end position="1695"/>
    </location>
</feature>
<feature type="compositionally biased region" description="Polar residues" evidence="14">
    <location>
        <begin position="456"/>
        <end position="468"/>
    </location>
</feature>
<proteinExistence type="inferred from homology"/>
<dbReference type="GO" id="GO:0017056">
    <property type="term" value="F:structural constituent of nuclear pore"/>
    <property type="evidence" value="ECO:0007669"/>
    <property type="project" value="InterPro"/>
</dbReference>
<keyword evidence="7" id="KW-0547">Nucleotide-binding</keyword>
<feature type="compositionally biased region" description="Polar residues" evidence="14">
    <location>
        <begin position="1529"/>
        <end position="1544"/>
    </location>
</feature>
<dbReference type="InterPro" id="IPR037665">
    <property type="entry name" value="Nucleoporin_S59-like"/>
</dbReference>
<comment type="subcellular location">
    <subcellularLocation>
        <location evidence="1">Nucleus</location>
        <location evidence="1">Nuclear pore complex</location>
    </subcellularLocation>
</comment>
<reference evidence="17 18" key="1">
    <citation type="submission" date="2015-07" db="EMBL/GenBank/DDBJ databases">
        <authorList>
            <person name="Cajimat M.N.B."/>
            <person name="Milazzo M.L."/>
            <person name="Fulhorst C.F."/>
        </authorList>
    </citation>
    <scope>NUCLEOTIDE SEQUENCE [LARGE SCALE GENOMIC DNA]</scope>
    <source>
        <strain evidence="17">Single colony</strain>
    </source>
</reference>
<evidence type="ECO:0000256" key="12">
    <source>
        <dbReference type="ARBA" id="ARBA00023132"/>
    </source>
</evidence>
<dbReference type="InterPro" id="IPR012308">
    <property type="entry name" value="DNA_ligase_ATP-dep_N"/>
</dbReference>
<dbReference type="InterPro" id="IPR012340">
    <property type="entry name" value="NA-bd_OB-fold"/>
</dbReference>